<dbReference type="Proteomes" id="UP000248745">
    <property type="component" value="Unassembled WGS sequence"/>
</dbReference>
<dbReference type="EMBL" id="QKTW01000002">
    <property type="protein sequence ID" value="PZF74954.1"/>
    <property type="molecule type" value="Genomic_DNA"/>
</dbReference>
<dbReference type="OrthoDB" id="9792756at2"/>
<sequence length="153" mass="17521">MVTGHLQDIMRYAGLGDRLAQAMEYLQQTDFTAMTPGKYDVDGDNIFAIVNEFTTKPYDACEPETHRKYIDIQFMVSGKERFGWAPLLEQKPLMPYSDEQDLLLYQPENLNFLNLSAGMFIIFYPTDIHMPEICVNEPELVKKVVMKIQASAG</sequence>
<dbReference type="InterPro" id="IPR037012">
    <property type="entry name" value="NanQ/TabA/YiaL_sf"/>
</dbReference>
<dbReference type="PANTHER" id="PTHR34986">
    <property type="entry name" value="EVOLVED BETA-GALACTOSIDASE SUBUNIT BETA"/>
    <property type="match status" value="1"/>
</dbReference>
<accession>A0A2W2B3R8</accession>
<evidence type="ECO:0000313" key="2">
    <source>
        <dbReference type="Proteomes" id="UP000248745"/>
    </source>
</evidence>
<dbReference type="NCBIfam" id="TIGR00022">
    <property type="entry name" value="YhcH/YjgK/YiaL family protein"/>
    <property type="match status" value="1"/>
</dbReference>
<evidence type="ECO:0000313" key="1">
    <source>
        <dbReference type="EMBL" id="PZF74954.1"/>
    </source>
</evidence>
<dbReference type="GO" id="GO:0005829">
    <property type="term" value="C:cytosol"/>
    <property type="evidence" value="ECO:0007669"/>
    <property type="project" value="TreeGrafter"/>
</dbReference>
<dbReference type="Gene3D" id="2.60.120.370">
    <property type="entry name" value="YhcH/YjgK/YiaL"/>
    <property type="match status" value="1"/>
</dbReference>
<dbReference type="PANTHER" id="PTHR34986:SF1">
    <property type="entry name" value="PROTEIN YIAL"/>
    <property type="match status" value="1"/>
</dbReference>
<name>A0A2W2B3R8_9BACT</name>
<dbReference type="Pfam" id="PF04074">
    <property type="entry name" value="DUF386"/>
    <property type="match status" value="1"/>
</dbReference>
<comment type="caution">
    <text evidence="1">The sequence shown here is derived from an EMBL/GenBank/DDBJ whole genome shotgun (WGS) entry which is preliminary data.</text>
</comment>
<protein>
    <submittedName>
        <fullName evidence="1">DUF386 domain-containing protein</fullName>
    </submittedName>
</protein>
<proteinExistence type="predicted"/>
<dbReference type="InterPro" id="IPR004375">
    <property type="entry name" value="NanQ/TabA/YiaL"/>
</dbReference>
<reference evidence="1 2" key="1">
    <citation type="submission" date="2018-06" db="EMBL/GenBank/DDBJ databases">
        <title>Mucibacter soli gen. nov., sp. nov., a new member of the family Chitinophagaceae producing mucin.</title>
        <authorList>
            <person name="Kim M.-K."/>
            <person name="Park S."/>
            <person name="Kim T.-S."/>
            <person name="Joung Y."/>
            <person name="Han J.-H."/>
            <person name="Kim S.B."/>
        </authorList>
    </citation>
    <scope>NUCLEOTIDE SEQUENCE [LARGE SCALE GENOMIC DNA]</scope>
    <source>
        <strain evidence="1 2">R1-15</strain>
    </source>
</reference>
<gene>
    <name evidence="1" type="ORF">DN068_01785</name>
</gene>
<dbReference type="RefSeq" id="WP_110997160.1">
    <property type="nucleotide sequence ID" value="NZ_QKTW01000002.1"/>
</dbReference>
<keyword evidence="2" id="KW-1185">Reference proteome</keyword>
<dbReference type="SUPFAM" id="SSF51197">
    <property type="entry name" value="Clavaminate synthase-like"/>
    <property type="match status" value="1"/>
</dbReference>
<dbReference type="AlphaFoldDB" id="A0A2W2B3R8"/>
<organism evidence="1 2">
    <name type="scientific">Taibaiella soli</name>
    <dbReference type="NCBI Taxonomy" id="1649169"/>
    <lineage>
        <taxon>Bacteria</taxon>
        <taxon>Pseudomonadati</taxon>
        <taxon>Bacteroidota</taxon>
        <taxon>Chitinophagia</taxon>
        <taxon>Chitinophagales</taxon>
        <taxon>Chitinophagaceae</taxon>
        <taxon>Taibaiella</taxon>
    </lineage>
</organism>